<feature type="compositionally biased region" description="Low complexity" evidence="10">
    <location>
        <begin position="309"/>
        <end position="318"/>
    </location>
</feature>
<dbReference type="GO" id="GO:0006606">
    <property type="term" value="P:protein import into nucleus"/>
    <property type="evidence" value="ECO:0007669"/>
    <property type="project" value="TreeGrafter"/>
</dbReference>
<evidence type="ECO:0000256" key="4">
    <source>
        <dbReference type="ARBA" id="ARBA00022813"/>
    </source>
</evidence>
<keyword evidence="9" id="KW-0539">Nucleus</keyword>
<evidence type="ECO:0000256" key="8">
    <source>
        <dbReference type="ARBA" id="ARBA00023132"/>
    </source>
</evidence>
<dbReference type="InterPro" id="IPR007230">
    <property type="entry name" value="Nup98_auto-Pept-S59_dom"/>
</dbReference>
<feature type="region of interest" description="Disordered" evidence="10">
    <location>
        <begin position="290"/>
        <end position="318"/>
    </location>
</feature>
<evidence type="ECO:0000256" key="2">
    <source>
        <dbReference type="ARBA" id="ARBA00008926"/>
    </source>
</evidence>
<feature type="domain" description="Peptidase S59" evidence="11">
    <location>
        <begin position="907"/>
        <end position="1047"/>
    </location>
</feature>
<dbReference type="PROSITE" id="PS51434">
    <property type="entry name" value="NUP_C"/>
    <property type="match status" value="1"/>
</dbReference>
<keyword evidence="8" id="KW-0906">Nuclear pore complex</keyword>
<feature type="compositionally biased region" description="Low complexity" evidence="10">
    <location>
        <begin position="154"/>
        <end position="165"/>
    </location>
</feature>
<evidence type="ECO:0000256" key="7">
    <source>
        <dbReference type="ARBA" id="ARBA00023010"/>
    </source>
</evidence>
<protein>
    <submittedName>
        <fullName evidence="12">Nuclear protein 96 family protein</fullName>
    </submittedName>
</protein>
<dbReference type="Gene3D" id="3.30.1610.10">
    <property type="entry name" value="Peptidase S59, nucleoporin"/>
    <property type="match status" value="1"/>
</dbReference>
<evidence type="ECO:0000256" key="5">
    <source>
        <dbReference type="ARBA" id="ARBA00022816"/>
    </source>
</evidence>
<dbReference type="InterPro" id="IPR037665">
    <property type="entry name" value="Nucleoporin_S59-like"/>
</dbReference>
<name>A0A2P4Z2R4_9CRYT</name>
<dbReference type="GO" id="GO:0008139">
    <property type="term" value="F:nuclear localization sequence binding"/>
    <property type="evidence" value="ECO:0007669"/>
    <property type="project" value="TreeGrafter"/>
</dbReference>
<evidence type="ECO:0000256" key="6">
    <source>
        <dbReference type="ARBA" id="ARBA00022927"/>
    </source>
</evidence>
<comment type="similarity">
    <text evidence="2">Belongs to the nucleoporin GLFG family.</text>
</comment>
<feature type="region of interest" description="Disordered" evidence="10">
    <location>
        <begin position="513"/>
        <end position="541"/>
    </location>
</feature>
<dbReference type="SUPFAM" id="SSF82215">
    <property type="entry name" value="C-terminal autoproteolytic domain of nucleoporin nup98"/>
    <property type="match status" value="1"/>
</dbReference>
<dbReference type="InterPro" id="IPR036903">
    <property type="entry name" value="Nup98_auto-Pept-S59_dom_sf"/>
</dbReference>
<keyword evidence="4" id="KW-0068">Autocatalytic cleavage</keyword>
<keyword evidence="3" id="KW-0813">Transport</keyword>
<evidence type="ECO:0000256" key="3">
    <source>
        <dbReference type="ARBA" id="ARBA00022448"/>
    </source>
</evidence>
<dbReference type="Gene3D" id="1.10.10.2360">
    <property type="match status" value="1"/>
</dbReference>
<sequence length="1807" mass="198566">MLGGGFGSNQNQQSSGGLFGTSSSFGVGIGQQGVSQNINTVQPASTGLFNSSTSLFGGNANPGLFGSTGSSNSGFGNTGQSSVFGQPSNGLFGQSMNTFGGNQQINSTQPTMFGSSSSSTIGSSSGFFNSSSVNNSGGFGSFQNSFGTSGGFGSQSSQNNPSGFFGQQNNSGIFGSMPIQNFGNTSASPFGGTMGTNSNIFGAKKGTNGITFQPVVDRDSDARIMSIVYQKDIDQKKSVEELRWEDYQEKRGPANSLSSINTNFATSTSNFGNSSFSNAGAFAPNSQGPISNSIFGQTQPSFISSTTPQNSLFGSSGSSSGLGQTSILGQGLQNSQSNIGNTQFVSNNGLFGNSNNTSSFPLQSSTSGSNSGLFSTPSLFSNNSNNGMINNSNSSSNLGTSISSLNGSNLFGQQPSNLGSLDSSLKTSGPLFGGGSATSNSTSLTLFNSNSNTQPQISLSNPSLSMKPLFGSSQTLSGSSLCAGSVSTSGTNLSTSLFGSTLPSSSGLFNNSSNSLFSSTQPQNALNNNNNNTNTSSSGLFGQSTSLSQSFGFSSLNPPNSSWPSLTSGVSSSAIGQTSLPGNSQLNNNSIQLQNLLGGGQSAKPSNQNSSIVLGNGLSSSKLSNSVLPKPIIQNSKYSDSNERGKSLWLWKPLPQFISRSNRYQLDNLSHVSHERVTSSSELALPAVATESARHNTALLTSVRRIEKTIDPQTPAAFLNLLERQQQFFDAVQSPEQNGNSPANSKTRSLVFTTSHNTKFVPLDETFEDAIDDSSSATFSPRASKIENKSIYDSSKPLINLDSISRISQDVQISKSDDCRTSIGRVINEGNNAARTPYLNQHRNSVNSVSAVSNERQARSSIGLTTPRPITRRPDQLIDGVPSDLVKSYIRKQKEFVIESLTPILTKHDYFCIPSIELLKTFSEERLAVVEDFKIVREGVGEIVWPGITDLRGINLDAVVSIEPLCVSVYGDGDSSIPIGEGLNKKAIITLKNCKPKRVIPSKDPQEIEEFNNNRIKQIKSYTEQMGARFISLDTITWEWKFEVTHFSKYGFLSEDNSLPHTKEPTNALVSKEETKFNVSDQENHFLRGSMREQYKGHFFVMKSQYHFSLYSEIKSIVEKDNSLKKSAYNGICFRSGMYIGSNSFVVVPHRSFCKGIQGVSDYNTSFTLFRINNLTESVNKDSINNLCYSRRLVSAWFRLYLEIIGNKTSNNCSGVSIESMIKLIFLLWSITKKEVEIYSHLSGLEFNSSNFERLKYFEQTFGLVGGILELIIKNFNNPSEKRFESNLRELISWWTKTVINNVPVIGFGNEKQNSQCLHEERISLLLNNVVNGNLLDLVSNGASLSYLTIPRTVSLFLSVGNNKTSIFQMRENMQWWSKIGLSSDLTSYSNRIYKTISNMDAFADGFLYEWQNNVFLSANYSTNPKLGERLIKIKNASLIDNTKRLGKLINSDDPINMNPSEVGKKQVFEQIQLQIIKFFFCDEKSRQVELFRLNNLESIKFSSFNWLIVRALTFYHNSICNGNEVTPTYKLNLTLIEELEILGLWEWAVFIIMHTNMNSGFCDLLNCVIMRNIQENPDYSNPEDYLNDEKWKFLVDRLGIPLNWLFEAIIYKLESSGNIFQSLKCTMYLINRLQENKYKAGDLFFHRSDHVSAINSLAISAAKKLFYAPLLPNTLIEISALTKCVIIGKKPLGKTRNYFDAYLLDANEKLQLIFSAHEEQIMTDIWQTLKSIITISSQYMKFATRLIESDMYYIDQNELKIIFTNLEKFTALRKDTVRYSFEQCIDDIINNHCWDIVLDAIGIAKH</sequence>
<dbReference type="PANTHER" id="PTHR23198">
    <property type="entry name" value="NUCLEOPORIN"/>
    <property type="match status" value="1"/>
</dbReference>
<accession>A0A2P4Z2R4</accession>
<dbReference type="VEuPathDB" id="CryptoDB:CmeUKMEL1_12020"/>
<feature type="compositionally biased region" description="Polar residues" evidence="10">
    <location>
        <begin position="290"/>
        <end position="308"/>
    </location>
</feature>
<gene>
    <name evidence="12" type="ORF">CmeUKMEL1_12020</name>
</gene>
<comment type="subcellular location">
    <subcellularLocation>
        <location evidence="1">Nucleus</location>
        <location evidence="1">Nuclear pore complex</location>
    </subcellularLocation>
</comment>
<reference evidence="12 13" key="1">
    <citation type="submission" date="2014-04" db="EMBL/GenBank/DDBJ databases">
        <title>Comparative Genomics of Cryptosporidium Species.</title>
        <authorList>
            <person name="Silva J.C."/>
            <person name="Su Q."/>
            <person name="Chalmers R."/>
            <person name="Chibucos M.C."/>
            <person name="Elwin K."/>
            <person name="Godinez A."/>
            <person name="Guo F."/>
            <person name="Huynh K."/>
            <person name="Orvis J."/>
            <person name="Ott S."/>
            <person name="Sadzewicz L."/>
            <person name="Sengamalay N."/>
            <person name="Shetty A."/>
            <person name="Sun M."/>
            <person name="Tallon L."/>
            <person name="Xiao L."/>
            <person name="Zhang H."/>
            <person name="Fraser C.M."/>
            <person name="Zhu G."/>
            <person name="Kissinger J."/>
            <person name="Widmer G."/>
        </authorList>
    </citation>
    <scope>NUCLEOTIDE SEQUENCE [LARGE SCALE GENOMIC DNA]</scope>
    <source>
        <strain evidence="12 13">UKMEL1</strain>
    </source>
</reference>
<dbReference type="GO" id="GO:0003723">
    <property type="term" value="F:RNA binding"/>
    <property type="evidence" value="ECO:0007669"/>
    <property type="project" value="TreeGrafter"/>
</dbReference>
<dbReference type="Pfam" id="PF12110">
    <property type="entry name" value="Nup96"/>
    <property type="match status" value="1"/>
</dbReference>
<dbReference type="GO" id="GO:0051028">
    <property type="term" value="P:mRNA transport"/>
    <property type="evidence" value="ECO:0007669"/>
    <property type="project" value="UniProtKB-KW"/>
</dbReference>
<proteinExistence type="inferred from homology"/>
<dbReference type="GO" id="GO:0034398">
    <property type="term" value="P:telomere tethering at nuclear periphery"/>
    <property type="evidence" value="ECO:0007669"/>
    <property type="project" value="TreeGrafter"/>
</dbReference>
<keyword evidence="7" id="KW-0811">Translocation</keyword>
<keyword evidence="5" id="KW-0509">mRNA transport</keyword>
<organism evidence="12 13">
    <name type="scientific">Cryptosporidium meleagridis</name>
    <dbReference type="NCBI Taxonomy" id="93969"/>
    <lineage>
        <taxon>Eukaryota</taxon>
        <taxon>Sar</taxon>
        <taxon>Alveolata</taxon>
        <taxon>Apicomplexa</taxon>
        <taxon>Conoidasida</taxon>
        <taxon>Coccidia</taxon>
        <taxon>Eucoccidiorida</taxon>
        <taxon>Eimeriorina</taxon>
        <taxon>Cryptosporidiidae</taxon>
        <taxon>Cryptosporidium</taxon>
    </lineage>
</organism>
<dbReference type="Proteomes" id="UP000236928">
    <property type="component" value="Unassembled WGS sequence"/>
</dbReference>
<dbReference type="GO" id="GO:0006405">
    <property type="term" value="P:RNA export from nucleus"/>
    <property type="evidence" value="ECO:0007669"/>
    <property type="project" value="TreeGrafter"/>
</dbReference>
<feature type="region of interest" description="Disordered" evidence="10">
    <location>
        <begin position="150"/>
        <end position="170"/>
    </location>
</feature>
<dbReference type="GO" id="GO:0044614">
    <property type="term" value="C:nuclear pore cytoplasmic filaments"/>
    <property type="evidence" value="ECO:0007669"/>
    <property type="project" value="TreeGrafter"/>
</dbReference>
<evidence type="ECO:0000256" key="1">
    <source>
        <dbReference type="ARBA" id="ARBA00004567"/>
    </source>
</evidence>
<dbReference type="PANTHER" id="PTHR23198:SF6">
    <property type="entry name" value="NUCLEAR PORE COMPLEX PROTEIN NUP98-NUP96"/>
    <property type="match status" value="1"/>
</dbReference>
<dbReference type="InterPro" id="IPR021967">
    <property type="entry name" value="Nup98_C"/>
</dbReference>
<comment type="caution">
    <text evidence="12">The sequence shown here is derived from an EMBL/GenBank/DDBJ whole genome shotgun (WGS) entry which is preliminary data.</text>
</comment>
<evidence type="ECO:0000313" key="12">
    <source>
        <dbReference type="EMBL" id="POM84363.1"/>
    </source>
</evidence>
<feature type="compositionally biased region" description="Low complexity" evidence="10">
    <location>
        <begin position="527"/>
        <end position="541"/>
    </location>
</feature>
<evidence type="ECO:0000256" key="10">
    <source>
        <dbReference type="SAM" id="MobiDB-lite"/>
    </source>
</evidence>
<keyword evidence="6" id="KW-0653">Protein transport</keyword>
<dbReference type="GO" id="GO:0017056">
    <property type="term" value="F:structural constituent of nuclear pore"/>
    <property type="evidence" value="ECO:0007669"/>
    <property type="project" value="InterPro"/>
</dbReference>
<evidence type="ECO:0000313" key="13">
    <source>
        <dbReference type="Proteomes" id="UP000236928"/>
    </source>
</evidence>
<dbReference type="Pfam" id="PF04096">
    <property type="entry name" value="Nucleoporin2"/>
    <property type="match status" value="1"/>
</dbReference>
<keyword evidence="13" id="KW-1185">Reference proteome</keyword>
<dbReference type="GO" id="GO:0000973">
    <property type="term" value="P:post-transcriptional tethering of RNA polymerase II gene DNA at nuclear periphery"/>
    <property type="evidence" value="ECO:0007669"/>
    <property type="project" value="TreeGrafter"/>
</dbReference>
<evidence type="ECO:0000259" key="11">
    <source>
        <dbReference type="PROSITE" id="PS51434"/>
    </source>
</evidence>
<evidence type="ECO:0000256" key="9">
    <source>
        <dbReference type="ARBA" id="ARBA00023242"/>
    </source>
</evidence>
<dbReference type="EMBL" id="JIBK01000041">
    <property type="protein sequence ID" value="POM84363.1"/>
    <property type="molecule type" value="Genomic_DNA"/>
</dbReference>
<dbReference type="OrthoDB" id="448516at2759"/>